<reference evidence="3 4" key="1">
    <citation type="submission" date="2016-03" db="EMBL/GenBank/DDBJ databases">
        <authorList>
            <person name="Ploux O."/>
        </authorList>
    </citation>
    <scope>NUCLEOTIDE SEQUENCE [LARGE SCALE GENOMIC DNA]</scope>
    <source>
        <strain evidence="3 4">UAMH 11012</strain>
    </source>
</reference>
<gene>
    <name evidence="3" type="ORF">PAC_16996</name>
</gene>
<dbReference type="Proteomes" id="UP000184330">
    <property type="component" value="Unassembled WGS sequence"/>
</dbReference>
<sequence>MNNKNLDEHNDQKYGSPTSTLSDGYGQVYGSFPQGDENLPEVRIDTSPQALSNLEAEYKRRHLEEREPKYPVIYDNAPETVVPAERSLPPESVTAGEREQEQVPSAEEPPAKKGKICGLTRRMFFIVLVALLVIIAAAVGGGVGGTVSSSRSKNAAPVPVTTTSSEPSSKTITPAVASQSSTSTTGTTSTSSTTTSASPTATFLNNQTAPANSFAFQGFSGHDYLGNATSIVRDEGGTDFAFNINSYVWLPNTTSCCLSFCLNATNEGEAGWWCDARYQKNSSGPFPRIFVWCGQEQTDANAKCV</sequence>
<feature type="compositionally biased region" description="Polar residues" evidence="1">
    <location>
        <begin position="13"/>
        <end position="22"/>
    </location>
</feature>
<protein>
    <submittedName>
        <fullName evidence="3">Uncharacterized protein</fullName>
    </submittedName>
</protein>
<keyword evidence="2" id="KW-0472">Membrane</keyword>
<keyword evidence="2" id="KW-1133">Transmembrane helix</keyword>
<feature type="compositionally biased region" description="Low complexity" evidence="1">
    <location>
        <begin position="157"/>
        <end position="202"/>
    </location>
</feature>
<feature type="region of interest" description="Disordered" evidence="1">
    <location>
        <begin position="1"/>
        <end position="39"/>
    </location>
</feature>
<feature type="transmembrane region" description="Helical" evidence="2">
    <location>
        <begin position="123"/>
        <end position="144"/>
    </location>
</feature>
<dbReference type="OrthoDB" id="5226655at2759"/>
<evidence type="ECO:0000313" key="3">
    <source>
        <dbReference type="EMBL" id="CZR67097.1"/>
    </source>
</evidence>
<evidence type="ECO:0000313" key="4">
    <source>
        <dbReference type="Proteomes" id="UP000184330"/>
    </source>
</evidence>
<proteinExistence type="predicted"/>
<accession>A0A1L7XQ88</accession>
<dbReference type="AlphaFoldDB" id="A0A1L7XQ88"/>
<feature type="region of interest" description="Disordered" evidence="1">
    <location>
        <begin position="146"/>
        <end position="202"/>
    </location>
</feature>
<dbReference type="EMBL" id="FJOG01000041">
    <property type="protein sequence ID" value="CZR67097.1"/>
    <property type="molecule type" value="Genomic_DNA"/>
</dbReference>
<organism evidence="3 4">
    <name type="scientific">Phialocephala subalpina</name>
    <dbReference type="NCBI Taxonomy" id="576137"/>
    <lineage>
        <taxon>Eukaryota</taxon>
        <taxon>Fungi</taxon>
        <taxon>Dikarya</taxon>
        <taxon>Ascomycota</taxon>
        <taxon>Pezizomycotina</taxon>
        <taxon>Leotiomycetes</taxon>
        <taxon>Helotiales</taxon>
        <taxon>Mollisiaceae</taxon>
        <taxon>Phialocephala</taxon>
        <taxon>Phialocephala fortinii species complex</taxon>
    </lineage>
</organism>
<feature type="compositionally biased region" description="Basic and acidic residues" evidence="1">
    <location>
        <begin position="1"/>
        <end position="12"/>
    </location>
</feature>
<dbReference type="STRING" id="576137.A0A1L7XQ88"/>
<evidence type="ECO:0000256" key="2">
    <source>
        <dbReference type="SAM" id="Phobius"/>
    </source>
</evidence>
<name>A0A1L7XQ88_9HELO</name>
<evidence type="ECO:0000256" key="1">
    <source>
        <dbReference type="SAM" id="MobiDB-lite"/>
    </source>
</evidence>
<keyword evidence="4" id="KW-1185">Reference proteome</keyword>
<feature type="region of interest" description="Disordered" evidence="1">
    <location>
        <begin position="84"/>
        <end position="113"/>
    </location>
</feature>
<keyword evidence="2" id="KW-0812">Transmembrane</keyword>